<dbReference type="PIRSF" id="PIRSF026426">
    <property type="entry name" value="DUF1499"/>
    <property type="match status" value="1"/>
</dbReference>
<dbReference type="PROSITE" id="PS51257">
    <property type="entry name" value="PROKAR_LIPOPROTEIN"/>
    <property type="match status" value="1"/>
</dbReference>
<organism evidence="1">
    <name type="scientific">hydrothermal vent metagenome</name>
    <dbReference type="NCBI Taxonomy" id="652676"/>
    <lineage>
        <taxon>unclassified sequences</taxon>
        <taxon>metagenomes</taxon>
        <taxon>ecological metagenomes</taxon>
    </lineage>
</organism>
<dbReference type="AlphaFoldDB" id="A0A3B1AJF1"/>
<gene>
    <name evidence="1" type="ORF">MNBD_GAMMA26-651</name>
</gene>
<name>A0A3B1AJF1_9ZZZZ</name>
<protein>
    <recommendedName>
        <fullName evidence="2">DUF1499 domain-containing protein</fullName>
    </recommendedName>
</protein>
<evidence type="ECO:0008006" key="2">
    <source>
        <dbReference type="Google" id="ProtNLM"/>
    </source>
</evidence>
<reference evidence="1" key="1">
    <citation type="submission" date="2018-06" db="EMBL/GenBank/DDBJ databases">
        <authorList>
            <person name="Zhirakovskaya E."/>
        </authorList>
    </citation>
    <scope>NUCLEOTIDE SEQUENCE</scope>
</reference>
<dbReference type="InterPro" id="IPR010865">
    <property type="entry name" value="DUF1499"/>
</dbReference>
<proteinExistence type="predicted"/>
<dbReference type="EMBL" id="UOFX01000010">
    <property type="protein sequence ID" value="VAX05979.1"/>
    <property type="molecule type" value="Genomic_DNA"/>
</dbReference>
<dbReference type="PANTHER" id="PTHR34801">
    <property type="entry name" value="EXPRESSED PROTEIN"/>
    <property type="match status" value="1"/>
</dbReference>
<evidence type="ECO:0000313" key="1">
    <source>
        <dbReference type="EMBL" id="VAX05979.1"/>
    </source>
</evidence>
<accession>A0A3B1AJF1</accession>
<dbReference type="PANTHER" id="PTHR34801:SF6">
    <property type="entry name" value="SLL1620 PROTEIN"/>
    <property type="match status" value="1"/>
</dbReference>
<dbReference type="Pfam" id="PF07386">
    <property type="entry name" value="DUF1499"/>
    <property type="match status" value="1"/>
</dbReference>
<sequence length="152" mass="16291">MKSVTIAAVVAIIAMLLFSCSGKRPSNLRVTDGAFAPCPSSPNCISSDASDSGHQVAPFQLAVAPRDAWLVALDLVSGLPRTHIVTETDDYLHAECRSAVFGFVDDLELHFRPTDGIIAVRSASRLGYSDIGVNRRRIEDLRAALIGRGVVK</sequence>